<reference evidence="2 3" key="1">
    <citation type="submission" date="2019-05" db="EMBL/GenBank/DDBJ databases">
        <title>Mikania micrantha, genome provides insights into the molecular mechanism of rapid growth.</title>
        <authorList>
            <person name="Liu B."/>
        </authorList>
    </citation>
    <scope>NUCLEOTIDE SEQUENCE [LARGE SCALE GENOMIC DNA]</scope>
    <source>
        <strain evidence="2">NLD-2019</strain>
        <tissue evidence="2">Leaf</tissue>
    </source>
</reference>
<dbReference type="EMBL" id="SZYD01000002">
    <property type="protein sequence ID" value="KAD7116933.1"/>
    <property type="molecule type" value="Genomic_DNA"/>
</dbReference>
<evidence type="ECO:0000313" key="3">
    <source>
        <dbReference type="Proteomes" id="UP000326396"/>
    </source>
</evidence>
<keyword evidence="3" id="KW-1185">Reference proteome</keyword>
<dbReference type="Proteomes" id="UP000326396">
    <property type="component" value="Linkage Group LG10"/>
</dbReference>
<gene>
    <name evidence="2" type="ORF">E3N88_04201</name>
</gene>
<comment type="caution">
    <text evidence="2">The sequence shown here is derived from an EMBL/GenBank/DDBJ whole genome shotgun (WGS) entry which is preliminary data.</text>
</comment>
<protein>
    <submittedName>
        <fullName evidence="2">Uncharacterized protein</fullName>
    </submittedName>
</protein>
<organism evidence="2 3">
    <name type="scientific">Mikania micrantha</name>
    <name type="common">bitter vine</name>
    <dbReference type="NCBI Taxonomy" id="192012"/>
    <lineage>
        <taxon>Eukaryota</taxon>
        <taxon>Viridiplantae</taxon>
        <taxon>Streptophyta</taxon>
        <taxon>Embryophyta</taxon>
        <taxon>Tracheophyta</taxon>
        <taxon>Spermatophyta</taxon>
        <taxon>Magnoliopsida</taxon>
        <taxon>eudicotyledons</taxon>
        <taxon>Gunneridae</taxon>
        <taxon>Pentapetalae</taxon>
        <taxon>asterids</taxon>
        <taxon>campanulids</taxon>
        <taxon>Asterales</taxon>
        <taxon>Asteraceae</taxon>
        <taxon>Asteroideae</taxon>
        <taxon>Heliantheae alliance</taxon>
        <taxon>Eupatorieae</taxon>
        <taxon>Mikania</taxon>
    </lineage>
</organism>
<feature type="compositionally biased region" description="Basic and acidic residues" evidence="1">
    <location>
        <begin position="14"/>
        <end position="25"/>
    </location>
</feature>
<dbReference type="AlphaFoldDB" id="A0A5N6PUP6"/>
<feature type="region of interest" description="Disordered" evidence="1">
    <location>
        <begin position="1"/>
        <end position="87"/>
    </location>
</feature>
<evidence type="ECO:0000256" key="1">
    <source>
        <dbReference type="SAM" id="MobiDB-lite"/>
    </source>
</evidence>
<accession>A0A5N6PUP6</accession>
<feature type="compositionally biased region" description="Basic and acidic residues" evidence="1">
    <location>
        <begin position="44"/>
        <end position="57"/>
    </location>
</feature>
<proteinExistence type="predicted"/>
<sequence>MSRTKGSFVRTRSLIREEESRERAAKRMRNHANEMGSFAWNNHTNEDPFARMDDKNEGTPSHRSIRVKEGHSNEPPVRTKNNPKQLSVERHVSTQHHIENSLRNSRATHIRVTYHSLTQDILVDHRRGGGLAAEPWLYVCPIHKLASMIWDGVSNDVQANALV</sequence>
<name>A0A5N6PUP6_9ASTR</name>
<evidence type="ECO:0000313" key="2">
    <source>
        <dbReference type="EMBL" id="KAD7116933.1"/>
    </source>
</evidence>